<reference evidence="2" key="1">
    <citation type="submission" date="2019-11" db="EMBL/GenBank/DDBJ databases">
        <title>The nuclear and mitochondrial genomes of Frieseomelitta varia - a highly eusocial stingless bee (Meliponini) with a permanently sterile worker caste.</title>
        <authorList>
            <person name="Freitas F.C.P."/>
            <person name="Lourenco A.P."/>
            <person name="Nunes F.M.F."/>
            <person name="Paschoal A.R."/>
            <person name="Abreu F.C.P."/>
            <person name="Barbin F.O."/>
            <person name="Bataglia L."/>
            <person name="Cardoso-Junior C.A.M."/>
            <person name="Cervoni M.S."/>
            <person name="Silva S.R."/>
            <person name="Dalarmi F."/>
            <person name="Del Lama M.A."/>
            <person name="Depintor T.S."/>
            <person name="Ferreira K.M."/>
            <person name="Goria P.S."/>
            <person name="Jaskot M.C."/>
            <person name="Lago D.C."/>
            <person name="Luna-Lucena D."/>
            <person name="Moda L.M."/>
            <person name="Nascimento L."/>
            <person name="Pedrino M."/>
            <person name="Rabico F.O."/>
            <person name="Sanches F.C."/>
            <person name="Santos D.E."/>
            <person name="Santos C.G."/>
            <person name="Vieira J."/>
            <person name="Lopes T.F."/>
            <person name="Barchuk A.R."/>
            <person name="Hartfelder K."/>
            <person name="Simoes Z.L.P."/>
            <person name="Bitondi M.M.G."/>
            <person name="Pinheiro D.G."/>
        </authorList>
    </citation>
    <scope>NUCLEOTIDE SEQUENCE</scope>
    <source>
        <strain evidence="2">USP_RPSP 00005682</strain>
        <tissue evidence="2">Whole individual</tissue>
    </source>
</reference>
<name>A0A833VY42_9HYME</name>
<evidence type="ECO:0000313" key="2">
    <source>
        <dbReference type="EMBL" id="KAF3424559.1"/>
    </source>
</evidence>
<sequence>MKCYQLVLVVLNVCLVHGFNLEPRIPVIKKGLSGSYFGYSVAEHQEIPDDDKGRPKSCI</sequence>
<evidence type="ECO:0000256" key="1">
    <source>
        <dbReference type="SAM" id="SignalP"/>
    </source>
</evidence>
<feature type="signal peptide" evidence="1">
    <location>
        <begin position="1"/>
        <end position="18"/>
    </location>
</feature>
<organism evidence="2 3">
    <name type="scientific">Frieseomelitta varia</name>
    <dbReference type="NCBI Taxonomy" id="561572"/>
    <lineage>
        <taxon>Eukaryota</taxon>
        <taxon>Metazoa</taxon>
        <taxon>Ecdysozoa</taxon>
        <taxon>Arthropoda</taxon>
        <taxon>Hexapoda</taxon>
        <taxon>Insecta</taxon>
        <taxon>Pterygota</taxon>
        <taxon>Neoptera</taxon>
        <taxon>Endopterygota</taxon>
        <taxon>Hymenoptera</taxon>
        <taxon>Apocrita</taxon>
        <taxon>Aculeata</taxon>
        <taxon>Apoidea</taxon>
        <taxon>Anthophila</taxon>
        <taxon>Apidae</taxon>
        <taxon>Frieseomelitta</taxon>
    </lineage>
</organism>
<gene>
    <name evidence="2" type="ORF">E2986_11289</name>
</gene>
<dbReference type="AlphaFoldDB" id="A0A833VY42"/>
<dbReference type="InterPro" id="IPR028994">
    <property type="entry name" value="Integrin_alpha_N"/>
</dbReference>
<accession>A0A833VY42</accession>
<dbReference type="Gene3D" id="2.130.10.130">
    <property type="entry name" value="Integrin alpha, N-terminal"/>
    <property type="match status" value="1"/>
</dbReference>
<proteinExistence type="predicted"/>
<evidence type="ECO:0000313" key="3">
    <source>
        <dbReference type="Proteomes" id="UP000655588"/>
    </source>
</evidence>
<protein>
    <submittedName>
        <fullName evidence="2">Uncharacterized protein</fullName>
    </submittedName>
</protein>
<dbReference type="EMBL" id="WNWW01000459">
    <property type="protein sequence ID" value="KAF3424559.1"/>
    <property type="molecule type" value="Genomic_DNA"/>
</dbReference>
<feature type="chain" id="PRO_5032773598" evidence="1">
    <location>
        <begin position="19"/>
        <end position="59"/>
    </location>
</feature>
<dbReference type="Proteomes" id="UP000655588">
    <property type="component" value="Unassembled WGS sequence"/>
</dbReference>
<keyword evidence="3" id="KW-1185">Reference proteome</keyword>
<keyword evidence="1" id="KW-0732">Signal</keyword>
<comment type="caution">
    <text evidence="2">The sequence shown here is derived from an EMBL/GenBank/DDBJ whole genome shotgun (WGS) entry which is preliminary data.</text>
</comment>